<evidence type="ECO:0000256" key="8">
    <source>
        <dbReference type="ARBA" id="ARBA00023242"/>
    </source>
</evidence>
<dbReference type="GO" id="GO:0008270">
    <property type="term" value="F:zinc ion binding"/>
    <property type="evidence" value="ECO:0007669"/>
    <property type="project" value="UniProtKB-KW"/>
</dbReference>
<comment type="subcellular location">
    <subcellularLocation>
        <location evidence="1">Nucleus</location>
    </subcellularLocation>
</comment>
<reference evidence="10 11" key="1">
    <citation type="submission" date="2011-02" db="EMBL/GenBank/DDBJ databases">
        <title>The Genome Sequence of Sphaeroforma arctica JP610.</title>
        <authorList>
            <consortium name="The Broad Institute Genome Sequencing Platform"/>
            <person name="Russ C."/>
            <person name="Cuomo C."/>
            <person name="Young S.K."/>
            <person name="Zeng Q."/>
            <person name="Gargeya S."/>
            <person name="Alvarado L."/>
            <person name="Berlin A."/>
            <person name="Chapman S.B."/>
            <person name="Chen Z."/>
            <person name="Freedman E."/>
            <person name="Gellesch M."/>
            <person name="Goldberg J."/>
            <person name="Griggs A."/>
            <person name="Gujja S."/>
            <person name="Heilman E."/>
            <person name="Heiman D."/>
            <person name="Howarth C."/>
            <person name="Mehta T."/>
            <person name="Neiman D."/>
            <person name="Pearson M."/>
            <person name="Roberts A."/>
            <person name="Saif S."/>
            <person name="Shea T."/>
            <person name="Shenoy N."/>
            <person name="Sisk P."/>
            <person name="Stolte C."/>
            <person name="Sykes S."/>
            <person name="White J."/>
            <person name="Yandava C."/>
            <person name="Burger G."/>
            <person name="Gray M.W."/>
            <person name="Holland P.W.H."/>
            <person name="King N."/>
            <person name="Lang F.B.F."/>
            <person name="Roger A.J."/>
            <person name="Ruiz-Trillo I."/>
            <person name="Haas B."/>
            <person name="Nusbaum C."/>
            <person name="Birren B."/>
        </authorList>
    </citation>
    <scope>NUCLEOTIDE SEQUENCE [LARGE SCALE GENOMIC DNA]</scope>
    <source>
        <strain evidence="10 11">JP610</strain>
    </source>
</reference>
<keyword evidence="7" id="KW-0804">Transcription</keyword>
<protein>
    <recommendedName>
        <fullName evidence="9">C2H2-type domain-containing protein</fullName>
    </recommendedName>
</protein>
<name>A0A0L0GCD4_9EUKA</name>
<evidence type="ECO:0000313" key="11">
    <source>
        <dbReference type="Proteomes" id="UP000054560"/>
    </source>
</evidence>
<keyword evidence="2" id="KW-0479">Metal-binding</keyword>
<keyword evidence="4" id="KW-0862">Zinc</keyword>
<dbReference type="SMART" id="SM01366">
    <property type="entry name" value="c-clamp"/>
    <property type="match status" value="1"/>
</dbReference>
<evidence type="ECO:0000256" key="4">
    <source>
        <dbReference type="ARBA" id="ARBA00022833"/>
    </source>
</evidence>
<evidence type="ECO:0000256" key="2">
    <source>
        <dbReference type="ARBA" id="ARBA00022723"/>
    </source>
</evidence>
<dbReference type="GO" id="GO:0000978">
    <property type="term" value="F:RNA polymerase II cis-regulatory region sequence-specific DNA binding"/>
    <property type="evidence" value="ECO:0007669"/>
    <property type="project" value="TreeGrafter"/>
</dbReference>
<dbReference type="PANTHER" id="PTHR13006">
    <property type="entry name" value="PAPILLOMAVIRUS REGULATORY FACTOR PRF-1"/>
    <property type="match status" value="1"/>
</dbReference>
<evidence type="ECO:0000256" key="3">
    <source>
        <dbReference type="ARBA" id="ARBA00022771"/>
    </source>
</evidence>
<keyword evidence="6" id="KW-0238">DNA-binding</keyword>
<keyword evidence="3" id="KW-0863">Zinc-finger</keyword>
<dbReference type="SUPFAM" id="SSF63748">
    <property type="entry name" value="Tudor/PWWP/MBT"/>
    <property type="match status" value="1"/>
</dbReference>
<organism evidence="10 11">
    <name type="scientific">Sphaeroforma arctica JP610</name>
    <dbReference type="NCBI Taxonomy" id="667725"/>
    <lineage>
        <taxon>Eukaryota</taxon>
        <taxon>Ichthyosporea</taxon>
        <taxon>Ichthyophonida</taxon>
        <taxon>Sphaeroforma</taxon>
    </lineage>
</organism>
<evidence type="ECO:0000256" key="7">
    <source>
        <dbReference type="ARBA" id="ARBA00023163"/>
    </source>
</evidence>
<evidence type="ECO:0000259" key="9">
    <source>
        <dbReference type="PROSITE" id="PS00028"/>
    </source>
</evidence>
<dbReference type="PANTHER" id="PTHR13006:SF9">
    <property type="entry name" value="GLUCOSE TRANSPORTER 4 ENHANCER FACTOR, ISOFORM G"/>
    <property type="match status" value="1"/>
</dbReference>
<dbReference type="OrthoDB" id="5950721at2759"/>
<accession>A0A0L0GCD4</accession>
<dbReference type="InterPro" id="IPR052253">
    <property type="entry name" value="CR1/CR2-DNA-binding_regulator"/>
</dbReference>
<dbReference type="GeneID" id="25901703"/>
<dbReference type="GO" id="GO:0003700">
    <property type="term" value="F:DNA-binding transcription factor activity"/>
    <property type="evidence" value="ECO:0007669"/>
    <property type="project" value="TreeGrafter"/>
</dbReference>
<evidence type="ECO:0000313" key="10">
    <source>
        <dbReference type="EMBL" id="KNC86662.1"/>
    </source>
</evidence>
<dbReference type="RefSeq" id="XP_014160564.1">
    <property type="nucleotide sequence ID" value="XM_014305089.1"/>
</dbReference>
<evidence type="ECO:0000256" key="6">
    <source>
        <dbReference type="ARBA" id="ARBA00023125"/>
    </source>
</evidence>
<dbReference type="EMBL" id="KQ241642">
    <property type="protein sequence ID" value="KNC86662.1"/>
    <property type="molecule type" value="Genomic_DNA"/>
</dbReference>
<keyword evidence="5" id="KW-0805">Transcription regulation</keyword>
<keyword evidence="8" id="KW-0539">Nucleus</keyword>
<dbReference type="Gene3D" id="2.30.30.140">
    <property type="match status" value="1"/>
</dbReference>
<dbReference type="AlphaFoldDB" id="A0A0L0GCD4"/>
<evidence type="ECO:0000256" key="1">
    <source>
        <dbReference type="ARBA" id="ARBA00004123"/>
    </source>
</evidence>
<keyword evidence="11" id="KW-1185">Reference proteome</keyword>
<feature type="domain" description="C2H2-type" evidence="9">
    <location>
        <begin position="278"/>
        <end position="301"/>
    </location>
</feature>
<gene>
    <name evidence="10" type="ORF">SARC_01199</name>
</gene>
<sequence>MIQNMMAEEEEVTVGQWVRVRWEDDQFYLGSVTKATSGDNTDAVIVKFSDDREVEVPRSDVYVVGGSQDNGATTDFMVMSGGDSGCQFRTEVQATAKTLEEAKVDWTIPAATIDRPAGPMTLRSHGDDAGLYPVQHNTSRLHATQYDVDNINTRVVGTVLIKTENTVAASASTATSSSISKTEELMAAEVLSTLSNLSCDGAVTDENGIARVNSEEEKGASTASTVASPTSANGQKLRPLMIKNGKQIAERRTVSSTLTLAAKGSNSKLDGTKPLYCCLYQTCQKELGTYAGMKKHITSVHCITQYVGRYMTKITEKNASLPLARIDKVPEDVNAGIKCRKRYGVAERDQWCAKCRWKKACERV</sequence>
<dbReference type="PROSITE" id="PS00028">
    <property type="entry name" value="ZINC_FINGER_C2H2_1"/>
    <property type="match status" value="1"/>
</dbReference>
<dbReference type="GO" id="GO:0005634">
    <property type="term" value="C:nucleus"/>
    <property type="evidence" value="ECO:0007669"/>
    <property type="project" value="UniProtKB-SubCell"/>
</dbReference>
<evidence type="ECO:0000256" key="5">
    <source>
        <dbReference type="ARBA" id="ARBA00023015"/>
    </source>
</evidence>
<dbReference type="GO" id="GO:0006357">
    <property type="term" value="P:regulation of transcription by RNA polymerase II"/>
    <property type="evidence" value="ECO:0007669"/>
    <property type="project" value="TreeGrafter"/>
</dbReference>
<dbReference type="Proteomes" id="UP000054560">
    <property type="component" value="Unassembled WGS sequence"/>
</dbReference>
<dbReference type="InterPro" id="IPR013087">
    <property type="entry name" value="Znf_C2H2_type"/>
</dbReference>
<proteinExistence type="predicted"/>